<evidence type="ECO:0000313" key="2">
    <source>
        <dbReference type="Proteomes" id="UP000018141"/>
    </source>
</evidence>
<sequence>MDDNDIIQLYWDRNEQAIRITSDKYGHYCKAMA</sequence>
<organism evidence="1 2">
    <name type="scientific">Bacteroides pectinophilus CAG:437</name>
    <dbReference type="NCBI Taxonomy" id="1263051"/>
    <lineage>
        <taxon>Bacteria</taxon>
        <taxon>Bacillati</taxon>
        <taxon>Bacillota</taxon>
        <taxon>Clostridia</taxon>
        <taxon>Eubacteriales</taxon>
    </lineage>
</organism>
<accession>R7AD78</accession>
<protein>
    <submittedName>
        <fullName evidence="1">Uncharacterized protein</fullName>
    </submittedName>
</protein>
<dbReference type="EMBL" id="CBHH010000030">
    <property type="protein sequence ID" value="CDD56285.1"/>
    <property type="molecule type" value="Genomic_DNA"/>
</dbReference>
<dbReference type="AlphaFoldDB" id="R7AD78"/>
<gene>
    <name evidence="1" type="ORF">BN656_00884</name>
</gene>
<dbReference type="Proteomes" id="UP000018141">
    <property type="component" value="Unassembled WGS sequence"/>
</dbReference>
<reference evidence="1" key="1">
    <citation type="submission" date="2012-11" db="EMBL/GenBank/DDBJ databases">
        <title>Dependencies among metagenomic species, viruses, plasmids and units of genetic variation.</title>
        <authorList>
            <person name="Nielsen H.B."/>
            <person name="Almeida M."/>
            <person name="Juncker A.S."/>
            <person name="Rasmussen S."/>
            <person name="Li J."/>
            <person name="Sunagawa S."/>
            <person name="Plichta D."/>
            <person name="Gautier L."/>
            <person name="Le Chatelier E."/>
            <person name="Peletier E."/>
            <person name="Bonde I."/>
            <person name="Nielsen T."/>
            <person name="Manichanh C."/>
            <person name="Arumugam M."/>
            <person name="Batto J."/>
            <person name="Santos M.B.Q.D."/>
            <person name="Blom N."/>
            <person name="Borruel N."/>
            <person name="Burgdorf K.S."/>
            <person name="Boumezbeur F."/>
            <person name="Casellas F."/>
            <person name="Dore J."/>
            <person name="Guarner F."/>
            <person name="Hansen T."/>
            <person name="Hildebrand F."/>
            <person name="Kaas R.S."/>
            <person name="Kennedy S."/>
            <person name="Kristiansen K."/>
            <person name="Kultima J.R."/>
            <person name="Leonard P."/>
            <person name="Levenez F."/>
            <person name="Lund O."/>
            <person name="Moumen B."/>
            <person name="Le Paslier D."/>
            <person name="Pons N."/>
            <person name="Pedersen O."/>
            <person name="Prifti E."/>
            <person name="Qin J."/>
            <person name="Raes J."/>
            <person name="Tap J."/>
            <person name="Tims S."/>
            <person name="Ussery D.W."/>
            <person name="Yamada T."/>
            <person name="MetaHit consortium"/>
            <person name="Renault P."/>
            <person name="Sicheritz-Ponten T."/>
            <person name="Bork P."/>
            <person name="Wang J."/>
            <person name="Brunak S."/>
            <person name="Ehrlich S.D."/>
        </authorList>
    </citation>
    <scope>NUCLEOTIDE SEQUENCE [LARGE SCALE GENOMIC DNA]</scope>
</reference>
<evidence type="ECO:0000313" key="1">
    <source>
        <dbReference type="EMBL" id="CDD56285.1"/>
    </source>
</evidence>
<comment type="caution">
    <text evidence="1">The sequence shown here is derived from an EMBL/GenBank/DDBJ whole genome shotgun (WGS) entry which is preliminary data.</text>
</comment>
<name>R7AD78_9FIRM</name>
<proteinExistence type="predicted"/>